<dbReference type="InterPro" id="IPR001680">
    <property type="entry name" value="WD40_rpt"/>
</dbReference>
<keyword evidence="3" id="KW-0853">WD repeat</keyword>
<feature type="region of interest" description="Disordered" evidence="4">
    <location>
        <begin position="299"/>
        <end position="354"/>
    </location>
</feature>
<dbReference type="Pfam" id="PF00400">
    <property type="entry name" value="WD40"/>
    <property type="match status" value="2"/>
</dbReference>
<dbReference type="Proteomes" id="UP001195483">
    <property type="component" value="Unassembled WGS sequence"/>
</dbReference>
<name>A0AAE0T2F5_9BIVA</name>
<gene>
    <name evidence="5" type="ORF">CHS0354_022348</name>
</gene>
<reference evidence="5" key="3">
    <citation type="submission" date="2023-05" db="EMBL/GenBank/DDBJ databases">
        <authorList>
            <person name="Smith C.H."/>
        </authorList>
    </citation>
    <scope>NUCLEOTIDE SEQUENCE</scope>
    <source>
        <strain evidence="5">CHS0354</strain>
        <tissue evidence="5">Mantle</tissue>
    </source>
</reference>
<keyword evidence="6" id="KW-1185">Reference proteome</keyword>
<dbReference type="InterPro" id="IPR036322">
    <property type="entry name" value="WD40_repeat_dom_sf"/>
</dbReference>
<evidence type="ECO:0000256" key="4">
    <source>
        <dbReference type="SAM" id="MobiDB-lite"/>
    </source>
</evidence>
<protein>
    <recommendedName>
        <fullName evidence="2">WD repeat-containing protein 79</fullName>
    </recommendedName>
</protein>
<comment type="caution">
    <text evidence="5">The sequence shown here is derived from an EMBL/GenBank/DDBJ whole genome shotgun (WGS) entry which is preliminary data.</text>
</comment>
<evidence type="ECO:0000256" key="2">
    <source>
        <dbReference type="ARBA" id="ARBA00041558"/>
    </source>
</evidence>
<proteinExistence type="inferred from homology"/>
<dbReference type="PROSITE" id="PS50082">
    <property type="entry name" value="WD_REPEATS_2"/>
    <property type="match status" value="1"/>
</dbReference>
<comment type="similarity">
    <text evidence="1">Belongs to the TCAB1 family.</text>
</comment>
<feature type="region of interest" description="Disordered" evidence="4">
    <location>
        <begin position="703"/>
        <end position="722"/>
    </location>
</feature>
<reference evidence="5" key="1">
    <citation type="journal article" date="2021" name="Genome Biol. Evol.">
        <title>A High-Quality Reference Genome for a Parasitic Bivalve with Doubly Uniparental Inheritance (Bivalvia: Unionida).</title>
        <authorList>
            <person name="Smith C.H."/>
        </authorList>
    </citation>
    <scope>NUCLEOTIDE SEQUENCE</scope>
    <source>
        <strain evidence="5">CHS0354</strain>
    </source>
</reference>
<dbReference type="GO" id="GO:0030576">
    <property type="term" value="P:Cajal body organization"/>
    <property type="evidence" value="ECO:0007669"/>
    <property type="project" value="TreeGrafter"/>
</dbReference>
<accession>A0AAE0T2F5</accession>
<evidence type="ECO:0000256" key="3">
    <source>
        <dbReference type="PROSITE-ProRule" id="PRU00221"/>
    </source>
</evidence>
<feature type="compositionally biased region" description="Low complexity" evidence="4">
    <location>
        <begin position="330"/>
        <end position="343"/>
    </location>
</feature>
<dbReference type="InterPro" id="IPR015943">
    <property type="entry name" value="WD40/YVTN_repeat-like_dom_sf"/>
</dbReference>
<dbReference type="PANTHER" id="PTHR13211">
    <property type="entry name" value="TELOMERASE CAJAL BODY PROTEIN 1"/>
    <property type="match status" value="1"/>
</dbReference>
<dbReference type="SUPFAM" id="SSF50978">
    <property type="entry name" value="WD40 repeat-like"/>
    <property type="match status" value="1"/>
</dbReference>
<organism evidence="5 6">
    <name type="scientific">Potamilus streckersoni</name>
    <dbReference type="NCBI Taxonomy" id="2493646"/>
    <lineage>
        <taxon>Eukaryota</taxon>
        <taxon>Metazoa</taxon>
        <taxon>Spiralia</taxon>
        <taxon>Lophotrochozoa</taxon>
        <taxon>Mollusca</taxon>
        <taxon>Bivalvia</taxon>
        <taxon>Autobranchia</taxon>
        <taxon>Heteroconchia</taxon>
        <taxon>Palaeoheterodonta</taxon>
        <taxon>Unionida</taxon>
        <taxon>Unionoidea</taxon>
        <taxon>Unionidae</taxon>
        <taxon>Ambleminae</taxon>
        <taxon>Lampsilini</taxon>
        <taxon>Potamilus</taxon>
    </lineage>
</organism>
<dbReference type="GO" id="GO:0003723">
    <property type="term" value="F:RNA binding"/>
    <property type="evidence" value="ECO:0007669"/>
    <property type="project" value="TreeGrafter"/>
</dbReference>
<evidence type="ECO:0000256" key="1">
    <source>
        <dbReference type="ARBA" id="ARBA00038279"/>
    </source>
</evidence>
<feature type="repeat" description="WD" evidence="3">
    <location>
        <begin position="576"/>
        <end position="612"/>
    </location>
</feature>
<dbReference type="PANTHER" id="PTHR13211:SF0">
    <property type="entry name" value="TELOMERASE CAJAL BODY PROTEIN 1"/>
    <property type="match status" value="1"/>
</dbReference>
<dbReference type="SMART" id="SM00320">
    <property type="entry name" value="WD40"/>
    <property type="match status" value="6"/>
</dbReference>
<sequence>MLVTGASTWWTIIHSCRLDMQTFKMEDSEINTQNVLNQLVEAIEDARETTLLQVQETQTVLGEIDNIVTAGFQTHQDLSVSSYGIPECEGEEGETQSFYSQFSEDDMNVTGVDQRNQEIPTSANIAGTEVESQLQNEEVTNSDFYFFVEDGSPKSKTLESDKNDSLKLVRLDFTAENNSNQSSANQCSKLDDLMENMEILTKNPNQGHNVLGSLTTDLTHSLDVSCSGGHSDKIFTDITHSESEQQSLEGNHQAKYRHGEVRSPVRESNFEQELVLVSSQISSQDSCVYAFSKSSQVGSYQEIEGRPPTKRRREGHENVDFTLSEETKISTNSGSSHGSNGTTADETQEETDGSDMHQLGFTLSTETRMIAGAWSCFQGKDNYLRGCKWSPDGTCILTNSNDNCLRIFNLPEQLYQDRGESEDIPEMIPVLKMKECDTVYDFCWYNKMTSSDPVTCCLVSTSRDSPIHMWDAFTGELRCSYRAFSHVDELTPAYSLHFEPDGDKLYCGFNKMIRVFDVSRPGRDCQERPTYAKQGQAGIISCITHSPTDRGVYAAGSYSRTISVYHDPAGEMVCMFQGQQGGVTHIAFSPDGTKLYSGGRKDSEILCWDMRNPGQILFTALRQVESNQRIYFDQDRSGKYLFSGNQDGRLSVWDTGQTPVKLYPDTDSMLQPVLLYKASRDTVNGVSAHSWLPLLAIATGQRHFEDPGGHGSDSEPEQEELPDTIENSLKLIWMS</sequence>
<dbReference type="AlphaFoldDB" id="A0AAE0T2F5"/>
<dbReference type="InterPro" id="IPR051150">
    <property type="entry name" value="SWT21/TCAB1_mRNA_Telomere"/>
</dbReference>
<dbReference type="GO" id="GO:0015030">
    <property type="term" value="C:Cajal body"/>
    <property type="evidence" value="ECO:0007669"/>
    <property type="project" value="TreeGrafter"/>
</dbReference>
<dbReference type="EMBL" id="JAEAOA010001356">
    <property type="protein sequence ID" value="KAK3602481.1"/>
    <property type="molecule type" value="Genomic_DNA"/>
</dbReference>
<evidence type="ECO:0000313" key="6">
    <source>
        <dbReference type="Proteomes" id="UP001195483"/>
    </source>
</evidence>
<dbReference type="Gene3D" id="2.130.10.10">
    <property type="entry name" value="YVTN repeat-like/Quinoprotein amine dehydrogenase"/>
    <property type="match status" value="2"/>
</dbReference>
<reference evidence="5" key="2">
    <citation type="journal article" date="2021" name="Genome Biol. Evol.">
        <title>Developing a high-quality reference genome for a parasitic bivalve with doubly uniparental inheritance (Bivalvia: Unionida).</title>
        <authorList>
            <person name="Smith C.H."/>
        </authorList>
    </citation>
    <scope>NUCLEOTIDE SEQUENCE</scope>
    <source>
        <strain evidence="5">CHS0354</strain>
        <tissue evidence="5">Mantle</tissue>
    </source>
</reference>
<evidence type="ECO:0000313" key="5">
    <source>
        <dbReference type="EMBL" id="KAK3602481.1"/>
    </source>
</evidence>